<keyword evidence="1" id="KW-0812">Transmembrane</keyword>
<evidence type="ECO:0000256" key="1">
    <source>
        <dbReference type="SAM" id="Phobius"/>
    </source>
</evidence>
<keyword evidence="1" id="KW-0472">Membrane</keyword>
<reference evidence="2 3" key="1">
    <citation type="submission" date="2022-01" db="EMBL/GenBank/DDBJ databases">
        <authorList>
            <person name="Xiong W."/>
            <person name="Schranz E."/>
        </authorList>
    </citation>
    <scope>NUCLEOTIDE SEQUENCE [LARGE SCALE GENOMIC DNA]</scope>
</reference>
<dbReference type="EMBL" id="CAKMRJ010001112">
    <property type="protein sequence ID" value="CAH1420573.1"/>
    <property type="molecule type" value="Genomic_DNA"/>
</dbReference>
<gene>
    <name evidence="2" type="ORF">LVIROSA_LOCUS8025</name>
</gene>
<evidence type="ECO:0000313" key="2">
    <source>
        <dbReference type="EMBL" id="CAH1420573.1"/>
    </source>
</evidence>
<evidence type="ECO:0000313" key="3">
    <source>
        <dbReference type="Proteomes" id="UP001157418"/>
    </source>
</evidence>
<keyword evidence="3" id="KW-1185">Reference proteome</keyword>
<feature type="transmembrane region" description="Helical" evidence="1">
    <location>
        <begin position="86"/>
        <end position="107"/>
    </location>
</feature>
<comment type="caution">
    <text evidence="2">The sequence shown here is derived from an EMBL/GenBank/DDBJ whole genome shotgun (WGS) entry which is preliminary data.</text>
</comment>
<keyword evidence="1" id="KW-1133">Transmembrane helix</keyword>
<dbReference type="Proteomes" id="UP001157418">
    <property type="component" value="Unassembled WGS sequence"/>
</dbReference>
<organism evidence="2 3">
    <name type="scientific">Lactuca virosa</name>
    <dbReference type="NCBI Taxonomy" id="75947"/>
    <lineage>
        <taxon>Eukaryota</taxon>
        <taxon>Viridiplantae</taxon>
        <taxon>Streptophyta</taxon>
        <taxon>Embryophyta</taxon>
        <taxon>Tracheophyta</taxon>
        <taxon>Spermatophyta</taxon>
        <taxon>Magnoliopsida</taxon>
        <taxon>eudicotyledons</taxon>
        <taxon>Gunneridae</taxon>
        <taxon>Pentapetalae</taxon>
        <taxon>asterids</taxon>
        <taxon>campanulids</taxon>
        <taxon>Asterales</taxon>
        <taxon>Asteraceae</taxon>
        <taxon>Cichorioideae</taxon>
        <taxon>Cichorieae</taxon>
        <taxon>Lactucinae</taxon>
        <taxon>Lactuca</taxon>
    </lineage>
</organism>
<accession>A0AAU9M7G3</accession>
<name>A0AAU9M7G3_9ASTR</name>
<dbReference type="AlphaFoldDB" id="A0AAU9M7G3"/>
<proteinExistence type="predicted"/>
<sequence length="126" mass="14630">MSKKLVSRGNACGLEHEGTFYHCNVCSWFWIHQDRALLPAKLLIQHQKLMAHSLILIRLPVPIHFPKLIEKISSTPTIESVAWDCLFAFGYTNVINVNTMFIVIVQLQRYTMLRLYKVSKMMIILI</sequence>
<protein>
    <submittedName>
        <fullName evidence="2">Uncharacterized protein</fullName>
    </submittedName>
</protein>